<feature type="region of interest" description="Disordered" evidence="1">
    <location>
        <begin position="23"/>
        <end position="51"/>
    </location>
</feature>
<gene>
    <name evidence="2" type="ORF">BU26DRAFT_521981</name>
</gene>
<dbReference type="Proteomes" id="UP000800094">
    <property type="component" value="Unassembled WGS sequence"/>
</dbReference>
<proteinExistence type="predicted"/>
<evidence type="ECO:0000313" key="2">
    <source>
        <dbReference type="EMBL" id="KAF2245558.1"/>
    </source>
</evidence>
<organism evidence="2 3">
    <name type="scientific">Trematosphaeria pertusa</name>
    <dbReference type="NCBI Taxonomy" id="390896"/>
    <lineage>
        <taxon>Eukaryota</taxon>
        <taxon>Fungi</taxon>
        <taxon>Dikarya</taxon>
        <taxon>Ascomycota</taxon>
        <taxon>Pezizomycotina</taxon>
        <taxon>Dothideomycetes</taxon>
        <taxon>Pleosporomycetidae</taxon>
        <taxon>Pleosporales</taxon>
        <taxon>Massarineae</taxon>
        <taxon>Trematosphaeriaceae</taxon>
        <taxon>Trematosphaeria</taxon>
    </lineage>
</organism>
<sequence>MLPHVSGIKTTTHITPTFYSSRTRTLSTTRSHRVQTTPTHTAHISEQHHRDTRPITMSTQPITAAMIPNPRPSVSALPEKDTASMRSTSTATSMTSLLKSMWRSRRAARPAESPQMKSERKLLQAEARMAWAASR</sequence>
<dbReference type="GeneID" id="54583007"/>
<dbReference type="RefSeq" id="XP_033680562.1">
    <property type="nucleotide sequence ID" value="XM_033829677.1"/>
</dbReference>
<accession>A0A6A6I671</accession>
<protein>
    <submittedName>
        <fullName evidence="2">Uncharacterized protein</fullName>
    </submittedName>
</protein>
<dbReference type="AlphaFoldDB" id="A0A6A6I671"/>
<evidence type="ECO:0000256" key="1">
    <source>
        <dbReference type="SAM" id="MobiDB-lite"/>
    </source>
</evidence>
<reference evidence="2" key="1">
    <citation type="journal article" date="2020" name="Stud. Mycol.">
        <title>101 Dothideomycetes genomes: a test case for predicting lifestyles and emergence of pathogens.</title>
        <authorList>
            <person name="Haridas S."/>
            <person name="Albert R."/>
            <person name="Binder M."/>
            <person name="Bloem J."/>
            <person name="Labutti K."/>
            <person name="Salamov A."/>
            <person name="Andreopoulos B."/>
            <person name="Baker S."/>
            <person name="Barry K."/>
            <person name="Bills G."/>
            <person name="Bluhm B."/>
            <person name="Cannon C."/>
            <person name="Castanera R."/>
            <person name="Culley D."/>
            <person name="Daum C."/>
            <person name="Ezra D."/>
            <person name="Gonzalez J."/>
            <person name="Henrissat B."/>
            <person name="Kuo A."/>
            <person name="Liang C."/>
            <person name="Lipzen A."/>
            <person name="Lutzoni F."/>
            <person name="Magnuson J."/>
            <person name="Mondo S."/>
            <person name="Nolan M."/>
            <person name="Ohm R."/>
            <person name="Pangilinan J."/>
            <person name="Park H.-J."/>
            <person name="Ramirez L."/>
            <person name="Alfaro M."/>
            <person name="Sun H."/>
            <person name="Tritt A."/>
            <person name="Yoshinaga Y."/>
            <person name="Zwiers L.-H."/>
            <person name="Turgeon B."/>
            <person name="Goodwin S."/>
            <person name="Spatafora J."/>
            <person name="Crous P."/>
            <person name="Grigoriev I."/>
        </authorList>
    </citation>
    <scope>NUCLEOTIDE SEQUENCE</scope>
    <source>
        <strain evidence="2">CBS 122368</strain>
    </source>
</reference>
<feature type="compositionally biased region" description="Low complexity" evidence="1">
    <location>
        <begin position="84"/>
        <end position="94"/>
    </location>
</feature>
<feature type="region of interest" description="Disordered" evidence="1">
    <location>
        <begin position="101"/>
        <end position="120"/>
    </location>
</feature>
<keyword evidence="3" id="KW-1185">Reference proteome</keyword>
<dbReference type="EMBL" id="ML987200">
    <property type="protein sequence ID" value="KAF2245558.1"/>
    <property type="molecule type" value="Genomic_DNA"/>
</dbReference>
<name>A0A6A6I671_9PLEO</name>
<evidence type="ECO:0000313" key="3">
    <source>
        <dbReference type="Proteomes" id="UP000800094"/>
    </source>
</evidence>
<feature type="region of interest" description="Disordered" evidence="1">
    <location>
        <begin position="65"/>
        <end position="94"/>
    </location>
</feature>